<protein>
    <submittedName>
        <fullName evidence="2">Uncharacterized protein</fullName>
    </submittedName>
</protein>
<evidence type="ECO:0000313" key="3">
    <source>
        <dbReference type="Proteomes" id="UP000266861"/>
    </source>
</evidence>
<accession>A0A397HS68</accession>
<gene>
    <name evidence="2" type="ORF">Glove_320g187</name>
</gene>
<reference evidence="2 3" key="1">
    <citation type="submission" date="2018-08" db="EMBL/GenBank/DDBJ databases">
        <title>Genome and evolution of the arbuscular mycorrhizal fungus Diversispora epigaea (formerly Glomus versiforme) and its bacterial endosymbionts.</title>
        <authorList>
            <person name="Sun X."/>
            <person name="Fei Z."/>
            <person name="Harrison M."/>
        </authorList>
    </citation>
    <scope>NUCLEOTIDE SEQUENCE [LARGE SCALE GENOMIC DNA]</scope>
    <source>
        <strain evidence="2 3">IT104</strain>
    </source>
</reference>
<dbReference type="Proteomes" id="UP000266861">
    <property type="component" value="Unassembled WGS sequence"/>
</dbReference>
<organism evidence="2 3">
    <name type="scientific">Diversispora epigaea</name>
    <dbReference type="NCBI Taxonomy" id="1348612"/>
    <lineage>
        <taxon>Eukaryota</taxon>
        <taxon>Fungi</taxon>
        <taxon>Fungi incertae sedis</taxon>
        <taxon>Mucoromycota</taxon>
        <taxon>Glomeromycotina</taxon>
        <taxon>Glomeromycetes</taxon>
        <taxon>Diversisporales</taxon>
        <taxon>Diversisporaceae</taxon>
        <taxon>Diversispora</taxon>
    </lineage>
</organism>
<dbReference type="AlphaFoldDB" id="A0A397HS68"/>
<evidence type="ECO:0000256" key="1">
    <source>
        <dbReference type="SAM" id="MobiDB-lite"/>
    </source>
</evidence>
<feature type="region of interest" description="Disordered" evidence="1">
    <location>
        <begin position="1"/>
        <end position="23"/>
    </location>
</feature>
<dbReference type="EMBL" id="PQFF01000292">
    <property type="protein sequence ID" value="RHZ64818.1"/>
    <property type="molecule type" value="Genomic_DNA"/>
</dbReference>
<comment type="caution">
    <text evidence="2">The sequence shown here is derived from an EMBL/GenBank/DDBJ whole genome shotgun (WGS) entry which is preliminary data.</text>
</comment>
<proteinExistence type="predicted"/>
<evidence type="ECO:0000313" key="2">
    <source>
        <dbReference type="EMBL" id="RHZ64818.1"/>
    </source>
</evidence>
<sequence>MASKKNKINFDRPSPPPSKNTNNHLHHVIHVIQRNNSTLKEIDYDVMKIRKIRMNMKNEENYNVLSQMSVDVISLLEETPPDVIIDKLLINYDY</sequence>
<name>A0A397HS68_9GLOM</name>
<keyword evidence="3" id="KW-1185">Reference proteome</keyword>